<evidence type="ECO:0000313" key="3">
    <source>
        <dbReference type="EMBL" id="KAJ8652103.1"/>
    </source>
</evidence>
<sequence length="75" mass="8154">MSQSPNNNTPPANPSLEDTHMGEANAPRAEPQPTNQNQPADAEQRHSNGNAWVPDDNDVQVTFVVFWSLGLIGET</sequence>
<accession>A0AAD7XT75</accession>
<dbReference type="GeneID" id="83219668"/>
<dbReference type="EMBL" id="JARTCD010000375">
    <property type="protein sequence ID" value="KAJ8651258.1"/>
    <property type="molecule type" value="Genomic_DNA"/>
</dbReference>
<dbReference type="Proteomes" id="UP001234581">
    <property type="component" value="Unassembled WGS sequence"/>
</dbReference>
<reference evidence="3 4" key="1">
    <citation type="submission" date="2023-03" db="EMBL/GenBank/DDBJ databases">
        <title>Genome sequence of Lichtheimia ornata CBS 291.66.</title>
        <authorList>
            <person name="Mohabir J.T."/>
            <person name="Shea T.P."/>
            <person name="Kurbessoian T."/>
            <person name="Berby B."/>
            <person name="Fontaine J."/>
            <person name="Livny J."/>
            <person name="Gnirke A."/>
            <person name="Stajich J.E."/>
            <person name="Cuomo C.A."/>
        </authorList>
    </citation>
    <scope>NUCLEOTIDE SEQUENCE [LARGE SCALE GENOMIC DNA]</scope>
    <source>
        <strain evidence="3">CBS 291.66</strain>
    </source>
</reference>
<proteinExistence type="predicted"/>
<dbReference type="AlphaFoldDB" id="A0AAD7XT75"/>
<dbReference type="EMBL" id="JARTCD010000119">
    <property type="protein sequence ID" value="KAJ8652103.1"/>
    <property type="molecule type" value="Genomic_DNA"/>
</dbReference>
<gene>
    <name evidence="3" type="ORF">O0I10_012293</name>
    <name evidence="2" type="ORF">O0I10_013260</name>
</gene>
<dbReference type="RefSeq" id="XP_058337017.1">
    <property type="nucleotide sequence ID" value="XM_058492227.1"/>
</dbReference>
<evidence type="ECO:0000256" key="1">
    <source>
        <dbReference type="SAM" id="MobiDB-lite"/>
    </source>
</evidence>
<name>A0AAD7XT75_9FUNG</name>
<feature type="region of interest" description="Disordered" evidence="1">
    <location>
        <begin position="1"/>
        <end position="57"/>
    </location>
</feature>
<comment type="caution">
    <text evidence="3">The sequence shown here is derived from an EMBL/GenBank/DDBJ whole genome shotgun (WGS) entry which is preliminary data.</text>
</comment>
<feature type="compositionally biased region" description="Low complexity" evidence="1">
    <location>
        <begin position="1"/>
        <end position="10"/>
    </location>
</feature>
<evidence type="ECO:0000313" key="2">
    <source>
        <dbReference type="EMBL" id="KAJ8651258.1"/>
    </source>
</evidence>
<protein>
    <submittedName>
        <fullName evidence="3">Uncharacterized protein</fullName>
    </submittedName>
</protein>
<keyword evidence="4" id="KW-1185">Reference proteome</keyword>
<organism evidence="3 4">
    <name type="scientific">Lichtheimia ornata</name>
    <dbReference type="NCBI Taxonomy" id="688661"/>
    <lineage>
        <taxon>Eukaryota</taxon>
        <taxon>Fungi</taxon>
        <taxon>Fungi incertae sedis</taxon>
        <taxon>Mucoromycota</taxon>
        <taxon>Mucoromycotina</taxon>
        <taxon>Mucoromycetes</taxon>
        <taxon>Mucorales</taxon>
        <taxon>Lichtheimiaceae</taxon>
        <taxon>Lichtheimia</taxon>
    </lineage>
</organism>
<evidence type="ECO:0000313" key="4">
    <source>
        <dbReference type="Proteomes" id="UP001234581"/>
    </source>
</evidence>